<sequence>MNIAYVVVECRPSTDEENYADINIGDDSYVFCSIEPVPNTGDWQKNIEAAILIGIDIERTKPKHKHITLHAESILKLCNGIQGETIDSNQH</sequence>
<dbReference type="AlphaFoldDB" id="A0A7S7AHX4"/>
<evidence type="ECO:0000313" key="1">
    <source>
        <dbReference type="EMBL" id="QOW46446.1"/>
    </source>
</evidence>
<protein>
    <submittedName>
        <fullName evidence="1">Uncharacterized protein</fullName>
    </submittedName>
</protein>
<reference evidence="1 2" key="1">
    <citation type="submission" date="2020-02" db="EMBL/GenBank/DDBJ databases">
        <title>Tigecycline-resistant Acinetobacter species from pigs and migratory birds.</title>
        <authorList>
            <person name="Chen C."/>
            <person name="Sun J."/>
            <person name="Liao X.-P."/>
            <person name="Liu Y.-H."/>
        </authorList>
    </citation>
    <scope>NUCLEOTIDE SEQUENCE [LARGE SCALE GENOMIC DNA]</scope>
    <source>
        <strain evidence="1 2">YH12207_T</strain>
    </source>
</reference>
<dbReference type="EMBL" id="CP048659">
    <property type="protein sequence ID" value="QOW46446.1"/>
    <property type="molecule type" value="Genomic_DNA"/>
</dbReference>
<dbReference type="RefSeq" id="WP_180097419.1">
    <property type="nucleotide sequence ID" value="NZ_CP048659.1"/>
</dbReference>
<gene>
    <name evidence="1" type="ORF">G0028_11370</name>
</gene>
<accession>A0A7S7AHX4</accession>
<organism evidence="1 2">
    <name type="scientific">Acinetobacter piscicola</name>
    <dbReference type="NCBI Taxonomy" id="2006115"/>
    <lineage>
        <taxon>Bacteria</taxon>
        <taxon>Pseudomonadati</taxon>
        <taxon>Pseudomonadota</taxon>
        <taxon>Gammaproteobacteria</taxon>
        <taxon>Moraxellales</taxon>
        <taxon>Moraxellaceae</taxon>
        <taxon>Acinetobacter</taxon>
    </lineage>
</organism>
<proteinExistence type="predicted"/>
<dbReference type="Proteomes" id="UP000593966">
    <property type="component" value="Chromosome"/>
</dbReference>
<name>A0A7S7AHX4_9GAMM</name>
<keyword evidence="2" id="KW-1185">Reference proteome</keyword>
<evidence type="ECO:0000313" key="2">
    <source>
        <dbReference type="Proteomes" id="UP000593966"/>
    </source>
</evidence>